<dbReference type="PANTHER" id="PTHR42788:SF13">
    <property type="entry name" value="ALIPHATIC SULFONATES IMPORT ATP-BINDING PROTEIN SSUB"/>
    <property type="match status" value="1"/>
</dbReference>
<dbReference type="PROSITE" id="PS00211">
    <property type="entry name" value="ABC_TRANSPORTER_1"/>
    <property type="match status" value="1"/>
</dbReference>
<keyword evidence="7" id="KW-0012">Acyltransferase</keyword>
<dbReference type="GO" id="GO:0016746">
    <property type="term" value="F:acyltransferase activity"/>
    <property type="evidence" value="ECO:0007669"/>
    <property type="project" value="UniProtKB-KW"/>
</dbReference>
<gene>
    <name evidence="7" type="ORF">DLJ53_14705</name>
</gene>
<evidence type="ECO:0000256" key="1">
    <source>
        <dbReference type="ARBA" id="ARBA00005417"/>
    </source>
</evidence>
<feature type="region of interest" description="Disordered" evidence="5">
    <location>
        <begin position="257"/>
        <end position="280"/>
    </location>
</feature>
<evidence type="ECO:0000256" key="2">
    <source>
        <dbReference type="ARBA" id="ARBA00022448"/>
    </source>
</evidence>
<dbReference type="InterPro" id="IPR003593">
    <property type="entry name" value="AAA+_ATPase"/>
</dbReference>
<keyword evidence="8" id="KW-1185">Reference proteome</keyword>
<feature type="compositionally biased region" description="Basic and acidic residues" evidence="5">
    <location>
        <begin position="260"/>
        <end position="280"/>
    </location>
</feature>
<reference evidence="7 8" key="1">
    <citation type="submission" date="2018-05" db="EMBL/GenBank/DDBJ databases">
        <title>Acuticoccus sediminis sp. nov., isolated from deep-sea sediment of Indian Ocean.</title>
        <authorList>
            <person name="Liu X."/>
            <person name="Lai Q."/>
            <person name="Du Y."/>
            <person name="Sun F."/>
            <person name="Zhang X."/>
            <person name="Wang S."/>
            <person name="Shao Z."/>
        </authorList>
    </citation>
    <scope>NUCLEOTIDE SEQUENCE [LARGE SCALE GENOMIC DNA]</scope>
    <source>
        <strain evidence="7 8">PTG4-2</strain>
    </source>
</reference>
<organism evidence="7 8">
    <name type="scientific">Acuticoccus sediminis</name>
    <dbReference type="NCBI Taxonomy" id="2184697"/>
    <lineage>
        <taxon>Bacteria</taxon>
        <taxon>Pseudomonadati</taxon>
        <taxon>Pseudomonadota</taxon>
        <taxon>Alphaproteobacteria</taxon>
        <taxon>Hyphomicrobiales</taxon>
        <taxon>Amorphaceae</taxon>
        <taxon>Acuticoccus</taxon>
    </lineage>
</organism>
<evidence type="ECO:0000256" key="5">
    <source>
        <dbReference type="SAM" id="MobiDB-lite"/>
    </source>
</evidence>
<keyword evidence="2" id="KW-0813">Transport</keyword>
<dbReference type="InterPro" id="IPR027417">
    <property type="entry name" value="P-loop_NTPase"/>
</dbReference>
<proteinExistence type="inferred from homology"/>
<dbReference type="InterPro" id="IPR003439">
    <property type="entry name" value="ABC_transporter-like_ATP-bd"/>
</dbReference>
<dbReference type="Proteomes" id="UP000249590">
    <property type="component" value="Unassembled WGS sequence"/>
</dbReference>
<dbReference type="InterPro" id="IPR017871">
    <property type="entry name" value="ABC_transporter-like_CS"/>
</dbReference>
<evidence type="ECO:0000256" key="3">
    <source>
        <dbReference type="ARBA" id="ARBA00022741"/>
    </source>
</evidence>
<dbReference type="GO" id="GO:0016887">
    <property type="term" value="F:ATP hydrolysis activity"/>
    <property type="evidence" value="ECO:0007669"/>
    <property type="project" value="InterPro"/>
</dbReference>
<dbReference type="InterPro" id="IPR050166">
    <property type="entry name" value="ABC_transporter_ATP-bind"/>
</dbReference>
<evidence type="ECO:0000256" key="4">
    <source>
        <dbReference type="ARBA" id="ARBA00022840"/>
    </source>
</evidence>
<feature type="domain" description="ABC transporter" evidence="6">
    <location>
        <begin position="4"/>
        <end position="241"/>
    </location>
</feature>
<dbReference type="PANTHER" id="PTHR42788">
    <property type="entry name" value="TAURINE IMPORT ATP-BINDING PROTEIN-RELATED"/>
    <property type="match status" value="1"/>
</dbReference>
<evidence type="ECO:0000313" key="7">
    <source>
        <dbReference type="EMBL" id="RAI00514.1"/>
    </source>
</evidence>
<dbReference type="GO" id="GO:0005524">
    <property type="term" value="F:ATP binding"/>
    <property type="evidence" value="ECO:0007669"/>
    <property type="project" value="UniProtKB-KW"/>
</dbReference>
<keyword evidence="3" id="KW-0547">Nucleotide-binding</keyword>
<sequence>MSFVEVRRLGVTYGEFPILERVSMDVAEGAMVTIVGASGCGKSTFLRILLGQERPTAGAVLIEGAPIAAEPDPDRGIVFQKCSVFPHLTVMENLTLPFEIETGGPFARLFGARRRAAREKAGAMMQRLGLTHAAGRWPAQLSGGMQQRLALGQALLRRPKILLLDEPFGALDPGTRREMQELLTELWRETGMTVFMVTHDIKEAFELGTRVLVFDKIRHDPQHPHAYGATITYDIPLKTPVPVEAPAPAAPHLTLVTDTNVKDVSHERPTRPPVPEGRRP</sequence>
<dbReference type="PROSITE" id="PS50893">
    <property type="entry name" value="ABC_TRANSPORTER_2"/>
    <property type="match status" value="1"/>
</dbReference>
<evidence type="ECO:0000259" key="6">
    <source>
        <dbReference type="PROSITE" id="PS50893"/>
    </source>
</evidence>
<dbReference type="Gene3D" id="3.40.50.300">
    <property type="entry name" value="P-loop containing nucleotide triphosphate hydrolases"/>
    <property type="match status" value="1"/>
</dbReference>
<dbReference type="SUPFAM" id="SSF52540">
    <property type="entry name" value="P-loop containing nucleoside triphosphate hydrolases"/>
    <property type="match status" value="1"/>
</dbReference>
<keyword evidence="4" id="KW-0067">ATP-binding</keyword>
<comment type="caution">
    <text evidence="7">The sequence shown here is derived from an EMBL/GenBank/DDBJ whole genome shotgun (WGS) entry which is preliminary data.</text>
</comment>
<dbReference type="OrthoDB" id="9802264at2"/>
<keyword evidence="7" id="KW-0808">Transferase</keyword>
<dbReference type="AlphaFoldDB" id="A0A8B2NST4"/>
<dbReference type="SMART" id="SM00382">
    <property type="entry name" value="AAA"/>
    <property type="match status" value="1"/>
</dbReference>
<name>A0A8B2NST4_9HYPH</name>
<accession>A0A8B2NST4</accession>
<evidence type="ECO:0000313" key="8">
    <source>
        <dbReference type="Proteomes" id="UP000249590"/>
    </source>
</evidence>
<comment type="similarity">
    <text evidence="1">Belongs to the ABC transporter superfamily.</text>
</comment>
<dbReference type="Pfam" id="PF00005">
    <property type="entry name" value="ABC_tran"/>
    <property type="match status" value="1"/>
</dbReference>
<dbReference type="RefSeq" id="WP_111346523.1">
    <property type="nucleotide sequence ID" value="NZ_QHHQ01000003.1"/>
</dbReference>
<protein>
    <submittedName>
        <fullName evidence="7">Lauroyl acyltransferase</fullName>
    </submittedName>
</protein>
<dbReference type="EMBL" id="QHHQ01000003">
    <property type="protein sequence ID" value="RAI00514.1"/>
    <property type="molecule type" value="Genomic_DNA"/>
</dbReference>